<evidence type="ECO:0000313" key="1">
    <source>
        <dbReference type="EMBL" id="KAJ7989160.1"/>
    </source>
</evidence>
<gene>
    <name evidence="1" type="ORF">DPEC_G00316630</name>
</gene>
<organism evidence="1 2">
    <name type="scientific">Dallia pectoralis</name>
    <name type="common">Alaska blackfish</name>
    <dbReference type="NCBI Taxonomy" id="75939"/>
    <lineage>
        <taxon>Eukaryota</taxon>
        <taxon>Metazoa</taxon>
        <taxon>Chordata</taxon>
        <taxon>Craniata</taxon>
        <taxon>Vertebrata</taxon>
        <taxon>Euteleostomi</taxon>
        <taxon>Actinopterygii</taxon>
        <taxon>Neopterygii</taxon>
        <taxon>Teleostei</taxon>
        <taxon>Protacanthopterygii</taxon>
        <taxon>Esociformes</taxon>
        <taxon>Umbridae</taxon>
        <taxon>Dallia</taxon>
    </lineage>
</organism>
<protein>
    <submittedName>
        <fullName evidence="1">Uncharacterized protein</fullName>
    </submittedName>
</protein>
<reference evidence="1" key="1">
    <citation type="submission" date="2021-05" db="EMBL/GenBank/DDBJ databases">
        <authorList>
            <person name="Pan Q."/>
            <person name="Jouanno E."/>
            <person name="Zahm M."/>
            <person name="Klopp C."/>
            <person name="Cabau C."/>
            <person name="Louis A."/>
            <person name="Berthelot C."/>
            <person name="Parey E."/>
            <person name="Roest Crollius H."/>
            <person name="Montfort J."/>
            <person name="Robinson-Rechavi M."/>
            <person name="Bouchez O."/>
            <person name="Lampietro C."/>
            <person name="Lopez Roques C."/>
            <person name="Donnadieu C."/>
            <person name="Postlethwait J."/>
            <person name="Bobe J."/>
            <person name="Dillon D."/>
            <person name="Chandos A."/>
            <person name="von Hippel F."/>
            <person name="Guiguen Y."/>
        </authorList>
    </citation>
    <scope>NUCLEOTIDE SEQUENCE</scope>
    <source>
        <strain evidence="1">YG-Jan2019</strain>
    </source>
</reference>
<name>A0ACC2FD20_DALPE</name>
<proteinExistence type="predicted"/>
<dbReference type="Proteomes" id="UP001157502">
    <property type="component" value="Chromosome 30"/>
</dbReference>
<evidence type="ECO:0000313" key="2">
    <source>
        <dbReference type="Proteomes" id="UP001157502"/>
    </source>
</evidence>
<keyword evidence="2" id="KW-1185">Reference proteome</keyword>
<comment type="caution">
    <text evidence="1">The sequence shown here is derived from an EMBL/GenBank/DDBJ whole genome shotgun (WGS) entry which is preliminary data.</text>
</comment>
<accession>A0ACC2FD20</accession>
<dbReference type="EMBL" id="CM055757">
    <property type="protein sequence ID" value="KAJ7989160.1"/>
    <property type="molecule type" value="Genomic_DNA"/>
</dbReference>
<sequence>MGVSVTPTWDRRCCRSRVSPFYLYARLLQHATPAWKLRSEPESNRYRLERMGFWVFSVQKGMQPRSPWQPPERRRERLAGERAPVDGVTSRAWRRRVCARACAGSRHLGVLRPRAGANACVTCHSGISPGVARYDHSCEKNNKRKKR</sequence>